<comment type="caution">
    <text evidence="1">The sequence shown here is derived from an EMBL/GenBank/DDBJ whole genome shotgun (WGS) entry which is preliminary data.</text>
</comment>
<reference evidence="1" key="1">
    <citation type="submission" date="2016-04" db="EMBL/GenBank/DDBJ databases">
        <authorList>
            <person name="Nguyen H.D."/>
            <person name="Kesanakurti P."/>
            <person name="Cullis J."/>
            <person name="Levesque C.A."/>
            <person name="Hambleton S."/>
        </authorList>
    </citation>
    <scope>NUCLEOTIDE SEQUENCE</scope>
    <source>
        <strain evidence="1">DAOMC 238032</strain>
    </source>
</reference>
<reference evidence="1" key="2">
    <citation type="journal article" date="2019" name="IMA Fungus">
        <title>Genome sequencing and comparison of five Tilletia species to identify candidate genes for the detection of regulated species infecting wheat.</title>
        <authorList>
            <person name="Nguyen H.D.T."/>
            <person name="Sultana T."/>
            <person name="Kesanakurti P."/>
            <person name="Hambleton S."/>
        </authorList>
    </citation>
    <scope>NUCLEOTIDE SEQUENCE</scope>
    <source>
        <strain evidence="1">DAOMC 238032</strain>
    </source>
</reference>
<proteinExistence type="predicted"/>
<sequence>MNPLRSFTLSRFLVLLISFMAVTTAVGAHASASTKSDDPLSFVKRVNPELTGMTTEALRATLSIKVQDYRRLMSAVTVLKDGLEHLTPHGSAALAALLRSADERLAEAQAIIDELERTQIRLGPSTLHPGGPR</sequence>
<organism evidence="1 2">
    <name type="scientific">Tilletia caries</name>
    <name type="common">wheat bunt fungus</name>
    <dbReference type="NCBI Taxonomy" id="13290"/>
    <lineage>
        <taxon>Eukaryota</taxon>
        <taxon>Fungi</taxon>
        <taxon>Dikarya</taxon>
        <taxon>Basidiomycota</taxon>
        <taxon>Ustilaginomycotina</taxon>
        <taxon>Exobasidiomycetes</taxon>
        <taxon>Tilletiales</taxon>
        <taxon>Tilletiaceae</taxon>
        <taxon>Tilletia</taxon>
    </lineage>
</organism>
<protein>
    <submittedName>
        <fullName evidence="1">Uncharacterized protein</fullName>
    </submittedName>
</protein>
<evidence type="ECO:0000313" key="1">
    <source>
        <dbReference type="EMBL" id="KAE8263313.1"/>
    </source>
</evidence>
<dbReference type="AlphaFoldDB" id="A0A177VB78"/>
<name>A0A177VB78_9BASI</name>
<dbReference type="EMBL" id="LWDD02000153">
    <property type="protein sequence ID" value="KAE8263313.1"/>
    <property type="molecule type" value="Genomic_DNA"/>
</dbReference>
<dbReference type="Proteomes" id="UP000077671">
    <property type="component" value="Unassembled WGS sequence"/>
</dbReference>
<gene>
    <name evidence="1" type="ORF">A4X03_0g1776</name>
</gene>
<accession>A0A177VB78</accession>
<evidence type="ECO:0000313" key="2">
    <source>
        <dbReference type="Proteomes" id="UP000077671"/>
    </source>
</evidence>